<dbReference type="Proteomes" id="UP000275846">
    <property type="component" value="Unassembled WGS sequence"/>
</dbReference>
<evidence type="ECO:0000313" key="2">
    <source>
        <dbReference type="Proteomes" id="UP000275846"/>
    </source>
</evidence>
<sequence>MPDGVLQSAEGLDNLGAQSCRFVLDHDVSLDVGMASEAAQLPICLSLDVDTWLFIIVNEQQYGGEHEGGGQCVAQFHIIRNQGLRLLSQRVEVDLESPSPTFKRHSQSFLGMINFYRRPPAGDVHLSILFRQIYYGRDCQPGLHLKILDHIDGMMNETADMLSMESNVLFLRLGNDESVSDVRLVEVPLTVSADIIFCDVPIPSHSPFGTTSSSFEFLHGFSHPGI</sequence>
<accession>A0A183TB84</accession>
<keyword evidence="2" id="KW-1185">Reference proteome</keyword>
<evidence type="ECO:0000313" key="1">
    <source>
        <dbReference type="EMBL" id="VDM00118.1"/>
    </source>
</evidence>
<name>A0A183TB84_SCHSO</name>
<dbReference type="EMBL" id="UYSU01038324">
    <property type="protein sequence ID" value="VDM00118.1"/>
    <property type="molecule type" value="Genomic_DNA"/>
</dbReference>
<reference evidence="3" key="1">
    <citation type="submission" date="2016-06" db="UniProtKB">
        <authorList>
            <consortium name="WormBaseParasite"/>
        </authorList>
    </citation>
    <scope>IDENTIFICATION</scope>
</reference>
<protein>
    <submittedName>
        <fullName evidence="1 3">Uncharacterized protein</fullName>
    </submittedName>
</protein>
<dbReference type="WBParaSite" id="SSLN_0001424701-mRNA-1">
    <property type="protein sequence ID" value="SSLN_0001424701-mRNA-1"/>
    <property type="gene ID" value="SSLN_0001424701"/>
</dbReference>
<proteinExistence type="predicted"/>
<evidence type="ECO:0000313" key="3">
    <source>
        <dbReference type="WBParaSite" id="SSLN_0001424701-mRNA-1"/>
    </source>
</evidence>
<gene>
    <name evidence="1" type="ORF">SSLN_LOCUS13732</name>
</gene>
<reference evidence="1 2" key="2">
    <citation type="submission" date="2018-11" db="EMBL/GenBank/DDBJ databases">
        <authorList>
            <consortium name="Pathogen Informatics"/>
        </authorList>
    </citation>
    <scope>NUCLEOTIDE SEQUENCE [LARGE SCALE GENOMIC DNA]</scope>
    <source>
        <strain evidence="1 2">NST_G2</strain>
    </source>
</reference>
<organism evidence="3">
    <name type="scientific">Schistocephalus solidus</name>
    <name type="common">Tapeworm</name>
    <dbReference type="NCBI Taxonomy" id="70667"/>
    <lineage>
        <taxon>Eukaryota</taxon>
        <taxon>Metazoa</taxon>
        <taxon>Spiralia</taxon>
        <taxon>Lophotrochozoa</taxon>
        <taxon>Platyhelminthes</taxon>
        <taxon>Cestoda</taxon>
        <taxon>Eucestoda</taxon>
        <taxon>Diphyllobothriidea</taxon>
        <taxon>Diphyllobothriidae</taxon>
        <taxon>Schistocephalus</taxon>
    </lineage>
</organism>
<dbReference type="AlphaFoldDB" id="A0A183TB84"/>